<dbReference type="InterPro" id="IPR050333">
    <property type="entry name" value="SLRP"/>
</dbReference>
<dbReference type="FunFam" id="3.80.10.10:FF:001054">
    <property type="entry name" value="AGAP007467-PA"/>
    <property type="match status" value="1"/>
</dbReference>
<proteinExistence type="predicted"/>
<evidence type="ECO:0000313" key="3">
    <source>
        <dbReference type="EnsemblMetazoa" id="AFUN009276-PA"/>
    </source>
</evidence>
<dbReference type="InterPro" id="IPR032675">
    <property type="entry name" value="LRR_dom_sf"/>
</dbReference>
<evidence type="ECO:0008006" key="4">
    <source>
        <dbReference type="Google" id="ProtNLM"/>
    </source>
</evidence>
<evidence type="ECO:0000256" key="2">
    <source>
        <dbReference type="ARBA" id="ARBA00022737"/>
    </source>
</evidence>
<dbReference type="PANTHER" id="PTHR45712">
    <property type="entry name" value="AGAP008170-PA"/>
    <property type="match status" value="1"/>
</dbReference>
<dbReference type="InterPro" id="IPR003591">
    <property type="entry name" value="Leu-rich_rpt_typical-subtyp"/>
</dbReference>
<reference evidence="3" key="1">
    <citation type="submission" date="2020-05" db="UniProtKB">
        <authorList>
            <consortium name="EnsemblMetazoa"/>
        </authorList>
    </citation>
    <scope>IDENTIFICATION</scope>
    <source>
        <strain evidence="3">FUMOZ</strain>
    </source>
</reference>
<keyword evidence="2" id="KW-0677">Repeat</keyword>
<dbReference type="EnsemblMetazoa" id="AFUN009276-RA">
    <property type="protein sequence ID" value="AFUN009276-PA"/>
    <property type="gene ID" value="AFUN009276"/>
</dbReference>
<name>A0A182RSM6_ANOFN</name>
<sequence>MFVFAHIPELKWLDVQKNRIVRFEATAPVTYNSFIRLAIESNRITSFDTRNLTLPALKSIYMDDNALTEIPTHWGWHPNLYYLGFDRNNLKQVDMSVFGQFPNLTGIFINENKIESIRTSFPVTLPLVDTIMFQNNQIVSVNFTGCNLPNLYYISLMNNQLTAVPPLFQRFPNTLMSVERNPIKCASMMSFKKKINESRLYVTTGRTQSECFTTSSIALDQENRGCCVA</sequence>
<dbReference type="SUPFAM" id="SSF52058">
    <property type="entry name" value="L domain-like"/>
    <property type="match status" value="1"/>
</dbReference>
<dbReference type="Gene3D" id="3.80.10.10">
    <property type="entry name" value="Ribonuclease Inhibitor"/>
    <property type="match status" value="1"/>
</dbReference>
<dbReference type="SMART" id="SM00369">
    <property type="entry name" value="LRR_TYP"/>
    <property type="match status" value="2"/>
</dbReference>
<evidence type="ECO:0000256" key="1">
    <source>
        <dbReference type="ARBA" id="ARBA00022614"/>
    </source>
</evidence>
<organism evidence="3">
    <name type="scientific">Anopheles funestus</name>
    <name type="common">African malaria mosquito</name>
    <dbReference type="NCBI Taxonomy" id="62324"/>
    <lineage>
        <taxon>Eukaryota</taxon>
        <taxon>Metazoa</taxon>
        <taxon>Ecdysozoa</taxon>
        <taxon>Arthropoda</taxon>
        <taxon>Hexapoda</taxon>
        <taxon>Insecta</taxon>
        <taxon>Pterygota</taxon>
        <taxon>Neoptera</taxon>
        <taxon>Endopterygota</taxon>
        <taxon>Diptera</taxon>
        <taxon>Nematocera</taxon>
        <taxon>Culicoidea</taxon>
        <taxon>Culicidae</taxon>
        <taxon>Anophelinae</taxon>
        <taxon>Anopheles</taxon>
    </lineage>
</organism>
<accession>A0A182RSM6</accession>
<dbReference type="STRING" id="62324.A0A182RSM6"/>
<dbReference type="AlphaFoldDB" id="A0A182RSM6"/>
<dbReference type="InterPro" id="IPR001611">
    <property type="entry name" value="Leu-rich_rpt"/>
</dbReference>
<keyword evidence="1" id="KW-0433">Leucine-rich repeat</keyword>
<dbReference type="VEuPathDB" id="VectorBase:AFUN2_011110"/>
<dbReference type="VEuPathDB" id="VectorBase:AFUN009276"/>
<protein>
    <recommendedName>
        <fullName evidence="4">Leucine rich immune protein (Coil-less)</fullName>
    </recommendedName>
</protein>
<dbReference type="PANTHER" id="PTHR45712:SF22">
    <property type="entry name" value="INSULIN-LIKE GROWTH FACTOR-BINDING PROTEIN COMPLEX ACID LABILE SUBUNIT"/>
    <property type="match status" value="1"/>
</dbReference>
<dbReference type="Pfam" id="PF13855">
    <property type="entry name" value="LRR_8"/>
    <property type="match status" value="1"/>
</dbReference>